<comment type="caution">
    <text evidence="6">Lacks conserved residue(s) required for the propagation of feature annotation.</text>
</comment>
<comment type="catalytic activity">
    <reaction evidence="6">
        <text>pyridoxine 5'-phosphate + O2 = pyridoxal 5'-phosphate + H2O2</text>
        <dbReference type="Rhea" id="RHEA:15149"/>
        <dbReference type="ChEBI" id="CHEBI:15379"/>
        <dbReference type="ChEBI" id="CHEBI:16240"/>
        <dbReference type="ChEBI" id="CHEBI:58589"/>
        <dbReference type="ChEBI" id="CHEBI:597326"/>
        <dbReference type="EC" id="1.4.3.5"/>
    </reaction>
</comment>
<keyword evidence="2 6" id="KW-0285">Flavoprotein</keyword>
<comment type="subunit">
    <text evidence="6">Homodimer.</text>
</comment>
<dbReference type="Pfam" id="PF01243">
    <property type="entry name" value="PNPOx_N"/>
    <property type="match status" value="1"/>
</dbReference>
<evidence type="ECO:0000313" key="10">
    <source>
        <dbReference type="Proteomes" id="UP000614058"/>
    </source>
</evidence>
<dbReference type="GO" id="GO:0004733">
    <property type="term" value="F:pyridoxamine phosphate oxidase activity"/>
    <property type="evidence" value="ECO:0007669"/>
    <property type="project" value="UniProtKB-EC"/>
</dbReference>
<dbReference type="EC" id="1.4.3.5" evidence="6"/>
<sequence>MDLHAIRQDYSKQELSEAQCLADPIEQFELWLNEAMAAQVNEPTAMNVATVGADNRPTNRVVLLKEVNPQGFVFFTNYASRKGQALAQHPFAALTFFWPELERQVRIEGQVFRLPEHESDAYFASRPYTNRVGAWASEQSRPIANKAVLVARAAMFGARHPLKVPRPPHWGGYVVRPDRVEFWQGRPSRLHDRVCYVLADGAWQKMRLAP</sequence>
<comment type="function">
    <text evidence="6">Catalyzes the oxidation of either pyridoxine 5'-phosphate (PNP) or pyridoxamine 5'-phosphate (PMP) into pyridoxal 5'-phosphate (PLP).</text>
</comment>
<dbReference type="Gene3D" id="2.30.110.10">
    <property type="entry name" value="Electron Transport, Fmn-binding Protein, Chain A"/>
    <property type="match status" value="1"/>
</dbReference>
<dbReference type="HAMAP" id="MF_01629">
    <property type="entry name" value="PdxH"/>
    <property type="match status" value="1"/>
</dbReference>
<evidence type="ECO:0000256" key="3">
    <source>
        <dbReference type="ARBA" id="ARBA00022643"/>
    </source>
</evidence>
<dbReference type="EMBL" id="JAEHNZ010000002">
    <property type="protein sequence ID" value="MBK0396443.1"/>
    <property type="molecule type" value="Genomic_DNA"/>
</dbReference>
<dbReference type="InterPro" id="IPR000659">
    <property type="entry name" value="Pyridox_Oxase"/>
</dbReference>
<feature type="binding site" evidence="6">
    <location>
        <begin position="139"/>
        <end position="140"/>
    </location>
    <ligand>
        <name>FMN</name>
        <dbReference type="ChEBI" id="CHEBI:58210"/>
    </ligand>
</feature>
<feature type="binding site" evidence="6">
    <location>
        <position position="81"/>
    </location>
    <ligand>
        <name>FMN</name>
        <dbReference type="ChEBI" id="CHEBI:58210"/>
    </ligand>
</feature>
<feature type="binding site" evidence="6">
    <location>
        <begin position="189"/>
        <end position="191"/>
    </location>
    <ligand>
        <name>substrate</name>
    </ligand>
</feature>
<dbReference type="SUPFAM" id="SSF50475">
    <property type="entry name" value="FMN-binding split barrel"/>
    <property type="match status" value="1"/>
</dbReference>
<dbReference type="NCBIfam" id="NF004231">
    <property type="entry name" value="PRK05679.1"/>
    <property type="match status" value="1"/>
</dbReference>
<gene>
    <name evidence="6 9" type="primary">pdxH</name>
    <name evidence="9" type="ORF">JDW22_07600</name>
</gene>
<feature type="binding site" evidence="6">
    <location>
        <begin position="60"/>
        <end position="65"/>
    </location>
    <ligand>
        <name>FMN</name>
        <dbReference type="ChEBI" id="CHEBI:58210"/>
    </ligand>
</feature>
<evidence type="ECO:0000313" key="9">
    <source>
        <dbReference type="EMBL" id="MBK0396443.1"/>
    </source>
</evidence>
<evidence type="ECO:0000256" key="4">
    <source>
        <dbReference type="ARBA" id="ARBA00023002"/>
    </source>
</evidence>
<dbReference type="Proteomes" id="UP000614058">
    <property type="component" value="Unassembled WGS sequence"/>
</dbReference>
<evidence type="ECO:0000256" key="6">
    <source>
        <dbReference type="HAMAP-Rule" id="MF_01629"/>
    </source>
</evidence>
<keyword evidence="5 6" id="KW-0664">Pyridoxine biosynthesis</keyword>
<organism evidence="9 10">
    <name type="scientific">Kingella bonacorsii</name>
    <dbReference type="NCBI Taxonomy" id="2796361"/>
    <lineage>
        <taxon>Bacteria</taxon>
        <taxon>Pseudomonadati</taxon>
        <taxon>Pseudomonadota</taxon>
        <taxon>Betaproteobacteria</taxon>
        <taxon>Neisseriales</taxon>
        <taxon>Neisseriaceae</taxon>
        <taxon>Kingella</taxon>
    </lineage>
</organism>
<feature type="domain" description="Pyridoxine 5'-phosphate oxidase dimerisation C-terminal" evidence="8">
    <location>
        <begin position="170"/>
        <end position="210"/>
    </location>
</feature>
<comment type="pathway">
    <text evidence="6">Cofactor metabolism; pyridoxal 5'-phosphate salvage; pyridoxal 5'-phosphate from pyridoxine 5'-phosphate: step 1/1.</text>
</comment>
<comment type="catalytic activity">
    <reaction evidence="6">
        <text>pyridoxamine 5'-phosphate + O2 + H2O = pyridoxal 5'-phosphate + H2O2 + NH4(+)</text>
        <dbReference type="Rhea" id="RHEA:15817"/>
        <dbReference type="ChEBI" id="CHEBI:15377"/>
        <dbReference type="ChEBI" id="CHEBI:15379"/>
        <dbReference type="ChEBI" id="CHEBI:16240"/>
        <dbReference type="ChEBI" id="CHEBI:28938"/>
        <dbReference type="ChEBI" id="CHEBI:58451"/>
        <dbReference type="ChEBI" id="CHEBI:597326"/>
        <dbReference type="EC" id="1.4.3.5"/>
    </reaction>
</comment>
<dbReference type="RefSeq" id="WP_200522524.1">
    <property type="nucleotide sequence ID" value="NZ_JAEHNZ010000002.1"/>
</dbReference>
<evidence type="ECO:0000256" key="2">
    <source>
        <dbReference type="ARBA" id="ARBA00022630"/>
    </source>
</evidence>
<comment type="pathway">
    <text evidence="6">Cofactor metabolism; pyridoxal 5'-phosphate salvage; pyridoxal 5'-phosphate from pyridoxamine 5'-phosphate: step 1/1.</text>
</comment>
<dbReference type="NCBIfam" id="TIGR00558">
    <property type="entry name" value="pdxH"/>
    <property type="match status" value="1"/>
</dbReference>
<feature type="binding site" evidence="6">
    <location>
        <position position="122"/>
    </location>
    <ligand>
        <name>substrate</name>
    </ligand>
</feature>
<proteinExistence type="inferred from homology"/>
<dbReference type="InterPro" id="IPR011576">
    <property type="entry name" value="Pyridox_Oxase_N"/>
</dbReference>
<dbReference type="PIRSF" id="PIRSF000190">
    <property type="entry name" value="Pyd_amn-ph_oxd"/>
    <property type="match status" value="1"/>
</dbReference>
<feature type="binding site" evidence="6">
    <location>
        <position position="126"/>
    </location>
    <ligand>
        <name>substrate</name>
    </ligand>
</feature>
<feature type="binding site" evidence="6">
    <location>
        <position position="193"/>
    </location>
    <ligand>
        <name>FMN</name>
        <dbReference type="ChEBI" id="CHEBI:58210"/>
    </ligand>
</feature>
<keyword evidence="10" id="KW-1185">Reference proteome</keyword>
<evidence type="ECO:0000256" key="1">
    <source>
        <dbReference type="ARBA" id="ARBA00007301"/>
    </source>
</evidence>
<dbReference type="InterPro" id="IPR012349">
    <property type="entry name" value="Split_barrel_FMN-bd"/>
</dbReference>
<protein>
    <recommendedName>
        <fullName evidence="6">Pyridoxine/pyridoxamine 5'-phosphate oxidase</fullName>
        <ecNumber evidence="6">1.4.3.5</ecNumber>
    </recommendedName>
    <alternativeName>
        <fullName evidence="6">PNP/PMP oxidase</fullName>
        <shortName evidence="6">PNPOx</shortName>
    </alternativeName>
    <alternativeName>
        <fullName evidence="6">Pyridoxal 5'-phosphate synthase</fullName>
    </alternativeName>
</protein>
<evidence type="ECO:0000256" key="5">
    <source>
        <dbReference type="ARBA" id="ARBA00023096"/>
    </source>
</evidence>
<dbReference type="InterPro" id="IPR019740">
    <property type="entry name" value="Pyridox_Oxase_CS"/>
</dbReference>
<evidence type="ECO:0000259" key="7">
    <source>
        <dbReference type="Pfam" id="PF01243"/>
    </source>
</evidence>
<feature type="binding site" evidence="6">
    <location>
        <position position="183"/>
    </location>
    <ligand>
        <name>FMN</name>
        <dbReference type="ChEBI" id="CHEBI:58210"/>
    </ligand>
</feature>
<feature type="binding site" evidence="6">
    <location>
        <position position="65"/>
    </location>
    <ligand>
        <name>substrate</name>
    </ligand>
</feature>
<dbReference type="PANTHER" id="PTHR10851">
    <property type="entry name" value="PYRIDOXINE-5-PHOSPHATE OXIDASE"/>
    <property type="match status" value="1"/>
</dbReference>
<comment type="caution">
    <text evidence="9">The sequence shown here is derived from an EMBL/GenBank/DDBJ whole genome shotgun (WGS) entry which is preliminary data.</text>
</comment>
<accession>A0ABS1BT80</accession>
<feature type="domain" description="Pyridoxamine 5'-phosphate oxidase N-terminal" evidence="7">
    <location>
        <begin position="32"/>
        <end position="154"/>
    </location>
</feature>
<keyword evidence="4 6" id="KW-0560">Oxidoreductase</keyword>
<dbReference type="Pfam" id="PF10590">
    <property type="entry name" value="PNP_phzG_C"/>
    <property type="match status" value="1"/>
</dbReference>
<dbReference type="PROSITE" id="PS01064">
    <property type="entry name" value="PYRIDOX_OXIDASE"/>
    <property type="match status" value="1"/>
</dbReference>
<dbReference type="InterPro" id="IPR019576">
    <property type="entry name" value="Pyridoxamine_oxidase_dimer_C"/>
</dbReference>
<dbReference type="PANTHER" id="PTHR10851:SF0">
    <property type="entry name" value="PYRIDOXINE-5'-PHOSPHATE OXIDASE"/>
    <property type="match status" value="1"/>
</dbReference>
<feature type="binding site" evidence="6">
    <location>
        <position position="82"/>
    </location>
    <ligand>
        <name>FMN</name>
        <dbReference type="ChEBI" id="CHEBI:58210"/>
    </ligand>
</feature>
<feature type="binding site" evidence="6">
    <location>
        <position position="104"/>
    </location>
    <ligand>
        <name>FMN</name>
        <dbReference type="ChEBI" id="CHEBI:58210"/>
    </ligand>
</feature>
<name>A0ABS1BT80_9NEIS</name>
<comment type="cofactor">
    <cofactor evidence="6">
        <name>FMN</name>
        <dbReference type="ChEBI" id="CHEBI:58210"/>
    </cofactor>
    <text evidence="6">Binds 1 FMN per subunit.</text>
</comment>
<keyword evidence="3 6" id="KW-0288">FMN</keyword>
<feature type="binding site" evidence="6">
    <location>
        <begin position="75"/>
        <end position="76"/>
    </location>
    <ligand>
        <name>FMN</name>
        <dbReference type="ChEBI" id="CHEBI:58210"/>
    </ligand>
</feature>
<reference evidence="9 10" key="1">
    <citation type="journal article" date="2021" name="Pathogens">
        <title>Isolation and Characterization of Kingella bonacorsii sp. nov., A Novel Kingella Species Detected in a Stable Periodontitis Subject.</title>
        <authorList>
            <person name="Antezack A."/>
            <person name="Boxberger M."/>
            <person name="Rolland C."/>
            <person name="Monnet-Corti V."/>
            <person name="La Scola B."/>
        </authorList>
    </citation>
    <scope>NUCLEOTIDE SEQUENCE [LARGE SCALE GENOMIC DNA]</scope>
    <source>
        <strain evidence="9 10">Marseille-Q4569</strain>
    </source>
</reference>
<evidence type="ECO:0000259" key="8">
    <source>
        <dbReference type="Pfam" id="PF10590"/>
    </source>
</evidence>
<comment type="similarity">
    <text evidence="1 6">Belongs to the pyridoxamine 5'-phosphate oxidase family.</text>
</comment>